<evidence type="ECO:0000256" key="7">
    <source>
        <dbReference type="SAM" id="SignalP"/>
    </source>
</evidence>
<keyword evidence="3" id="KW-0677">Repeat</keyword>
<dbReference type="SUPFAM" id="SSF57625">
    <property type="entry name" value="Invertebrate chitin-binding proteins"/>
    <property type="match status" value="2"/>
</dbReference>
<proteinExistence type="predicted"/>
<evidence type="ECO:0000256" key="1">
    <source>
        <dbReference type="ARBA" id="ARBA00022669"/>
    </source>
</evidence>
<dbReference type="PROSITE" id="PS50940">
    <property type="entry name" value="CHIT_BIND_II"/>
    <property type="match status" value="2"/>
</dbReference>
<feature type="signal peptide" evidence="7">
    <location>
        <begin position="1"/>
        <end position="25"/>
    </location>
</feature>
<gene>
    <name evidence="9" type="ORF">g.4893</name>
</gene>
<keyword evidence="5" id="KW-0325">Glycoprotein</keyword>
<name>A0A1B6LKH0_9HEMI</name>
<feature type="non-terminal residue" evidence="9">
    <location>
        <position position="194"/>
    </location>
</feature>
<feature type="domain" description="Chitin-binding type-2" evidence="8">
    <location>
        <begin position="25"/>
        <end position="80"/>
    </location>
</feature>
<evidence type="ECO:0000256" key="3">
    <source>
        <dbReference type="ARBA" id="ARBA00022737"/>
    </source>
</evidence>
<dbReference type="EMBL" id="GEBQ01015782">
    <property type="protein sequence ID" value="JAT24195.1"/>
    <property type="molecule type" value="Transcribed_RNA"/>
</dbReference>
<evidence type="ECO:0000256" key="2">
    <source>
        <dbReference type="ARBA" id="ARBA00022729"/>
    </source>
</evidence>
<keyword evidence="2 7" id="KW-0732">Signal</keyword>
<evidence type="ECO:0000259" key="8">
    <source>
        <dbReference type="PROSITE" id="PS50940"/>
    </source>
</evidence>
<evidence type="ECO:0000313" key="9">
    <source>
        <dbReference type="EMBL" id="JAT24195.1"/>
    </source>
</evidence>
<evidence type="ECO:0000256" key="6">
    <source>
        <dbReference type="SAM" id="MobiDB-lite"/>
    </source>
</evidence>
<reference evidence="9" key="1">
    <citation type="submission" date="2015-11" db="EMBL/GenBank/DDBJ databases">
        <title>De novo transcriptome assembly of four potential Pierce s Disease insect vectors from Arizona vineyards.</title>
        <authorList>
            <person name="Tassone E.E."/>
        </authorList>
    </citation>
    <scope>NUCLEOTIDE SEQUENCE</scope>
</reference>
<feature type="domain" description="Chitin-binding type-2" evidence="8">
    <location>
        <begin position="88"/>
        <end position="143"/>
    </location>
</feature>
<protein>
    <recommendedName>
        <fullName evidence="8">Chitin-binding type-2 domain-containing protein</fullName>
    </recommendedName>
</protein>
<dbReference type="InterPro" id="IPR002557">
    <property type="entry name" value="Chitin-bd_dom"/>
</dbReference>
<dbReference type="SMART" id="SM00494">
    <property type="entry name" value="ChtBD2"/>
    <property type="match status" value="2"/>
</dbReference>
<dbReference type="PANTHER" id="PTHR23301">
    <property type="entry name" value="CHITIN BINDING PERITROPHIN-A"/>
    <property type="match status" value="1"/>
</dbReference>
<dbReference type="InterPro" id="IPR036508">
    <property type="entry name" value="Chitin-bd_dom_sf"/>
</dbReference>
<dbReference type="Pfam" id="PF01607">
    <property type="entry name" value="CBM_14"/>
    <property type="match status" value="2"/>
</dbReference>
<evidence type="ECO:0000256" key="4">
    <source>
        <dbReference type="ARBA" id="ARBA00023157"/>
    </source>
</evidence>
<sequence>MSNVFVSTLRLIALLITTDMRSVFSADCEHDKYYPHETDCRKFYQCDQGYKVLKDCGPGTAFNPEISQCDWPDKVEACKKNNGGSVPSGPCHHGEYLRHETDCHMYYRCDWGKTILMTCSNGTAWDPSLTLCNHEDAVASCKHVSGRSNMESPEISTEDGSSTTTESTEEPTYIRGSSIMVSPEIPAEDGSSTT</sequence>
<feature type="compositionally biased region" description="Polar residues" evidence="6">
    <location>
        <begin position="146"/>
        <end position="155"/>
    </location>
</feature>
<dbReference type="PANTHER" id="PTHR23301:SF0">
    <property type="entry name" value="CHITIN-BINDING TYPE-2 DOMAIN-CONTAINING PROTEIN-RELATED"/>
    <property type="match status" value="1"/>
</dbReference>
<feature type="chain" id="PRO_5008587478" description="Chitin-binding type-2 domain-containing protein" evidence="7">
    <location>
        <begin position="26"/>
        <end position="194"/>
    </location>
</feature>
<keyword evidence="4" id="KW-1015">Disulfide bond</keyword>
<keyword evidence="1" id="KW-0147">Chitin-binding</keyword>
<dbReference type="GO" id="GO:0008061">
    <property type="term" value="F:chitin binding"/>
    <property type="evidence" value="ECO:0007669"/>
    <property type="project" value="UniProtKB-KW"/>
</dbReference>
<dbReference type="Gene3D" id="2.170.140.10">
    <property type="entry name" value="Chitin binding domain"/>
    <property type="match status" value="2"/>
</dbReference>
<dbReference type="AlphaFoldDB" id="A0A1B6LKH0"/>
<accession>A0A1B6LKH0</accession>
<dbReference type="GO" id="GO:0005576">
    <property type="term" value="C:extracellular region"/>
    <property type="evidence" value="ECO:0007669"/>
    <property type="project" value="InterPro"/>
</dbReference>
<organism evidence="9">
    <name type="scientific">Graphocephala atropunctata</name>
    <dbReference type="NCBI Taxonomy" id="36148"/>
    <lineage>
        <taxon>Eukaryota</taxon>
        <taxon>Metazoa</taxon>
        <taxon>Ecdysozoa</taxon>
        <taxon>Arthropoda</taxon>
        <taxon>Hexapoda</taxon>
        <taxon>Insecta</taxon>
        <taxon>Pterygota</taxon>
        <taxon>Neoptera</taxon>
        <taxon>Paraneoptera</taxon>
        <taxon>Hemiptera</taxon>
        <taxon>Auchenorrhyncha</taxon>
        <taxon>Membracoidea</taxon>
        <taxon>Cicadellidae</taxon>
        <taxon>Cicadellinae</taxon>
        <taxon>Cicadellini</taxon>
        <taxon>Graphocephala</taxon>
    </lineage>
</organism>
<dbReference type="InterPro" id="IPR051940">
    <property type="entry name" value="Chitin_bind-dev_reg"/>
</dbReference>
<feature type="region of interest" description="Disordered" evidence="6">
    <location>
        <begin position="144"/>
        <end position="194"/>
    </location>
</feature>
<evidence type="ECO:0000256" key="5">
    <source>
        <dbReference type="ARBA" id="ARBA00023180"/>
    </source>
</evidence>